<evidence type="ECO:0000313" key="3">
    <source>
        <dbReference type="EMBL" id="MDR7306572.1"/>
    </source>
</evidence>
<proteinExistence type="inferred from homology"/>
<dbReference type="CDD" id="cd05140">
    <property type="entry name" value="Barstar_AU1054-like"/>
    <property type="match status" value="1"/>
</dbReference>
<dbReference type="Proteomes" id="UP001268089">
    <property type="component" value="Unassembled WGS sequence"/>
</dbReference>
<reference evidence="3 4" key="1">
    <citation type="submission" date="2023-07" db="EMBL/GenBank/DDBJ databases">
        <title>Sorghum-associated microbial communities from plants grown in Nebraska, USA.</title>
        <authorList>
            <person name="Schachtman D."/>
        </authorList>
    </citation>
    <scope>NUCLEOTIDE SEQUENCE [LARGE SCALE GENOMIC DNA]</scope>
    <source>
        <strain evidence="3 4">BE308</strain>
    </source>
</reference>
<organism evidence="3 4">
    <name type="scientific">Rhodoferax saidenbachensis</name>
    <dbReference type="NCBI Taxonomy" id="1484693"/>
    <lineage>
        <taxon>Bacteria</taxon>
        <taxon>Pseudomonadati</taxon>
        <taxon>Pseudomonadota</taxon>
        <taxon>Betaproteobacteria</taxon>
        <taxon>Burkholderiales</taxon>
        <taxon>Comamonadaceae</taxon>
        <taxon>Rhodoferax</taxon>
    </lineage>
</organism>
<accession>A0ABU1ZM01</accession>
<keyword evidence="4" id="KW-1185">Reference proteome</keyword>
<dbReference type="Pfam" id="PF01337">
    <property type="entry name" value="Barstar"/>
    <property type="match status" value="1"/>
</dbReference>
<gene>
    <name evidence="3" type="ORF">J2X15_001855</name>
</gene>
<sequence>MSRVKSVEVDLREVENSVGLHETLRDALGFPGWYGCNWDAFWDSITGLVEMPETLRLLGWFEFQQRLPRDAELMRSCLVEMTNRYPQSASSVIYE</sequence>
<dbReference type="SUPFAM" id="SSF52038">
    <property type="entry name" value="Barstar-related"/>
    <property type="match status" value="1"/>
</dbReference>
<evidence type="ECO:0000259" key="2">
    <source>
        <dbReference type="Pfam" id="PF01337"/>
    </source>
</evidence>
<dbReference type="RefSeq" id="WP_310341799.1">
    <property type="nucleotide sequence ID" value="NZ_JAVDXO010000003.1"/>
</dbReference>
<comment type="similarity">
    <text evidence="1">Belongs to the barstar family.</text>
</comment>
<dbReference type="InterPro" id="IPR000468">
    <property type="entry name" value="Barstar"/>
</dbReference>
<name>A0ABU1ZM01_9BURK</name>
<dbReference type="InterPro" id="IPR035905">
    <property type="entry name" value="Barstar-like_sf"/>
</dbReference>
<evidence type="ECO:0000313" key="4">
    <source>
        <dbReference type="Proteomes" id="UP001268089"/>
    </source>
</evidence>
<comment type="caution">
    <text evidence="3">The sequence shown here is derived from an EMBL/GenBank/DDBJ whole genome shotgun (WGS) entry which is preliminary data.</text>
</comment>
<dbReference type="Gene3D" id="3.30.370.10">
    <property type="entry name" value="Barstar-like"/>
    <property type="match status" value="1"/>
</dbReference>
<evidence type="ECO:0000256" key="1">
    <source>
        <dbReference type="ARBA" id="ARBA00006845"/>
    </source>
</evidence>
<feature type="domain" description="Barstar (barnase inhibitor)" evidence="2">
    <location>
        <begin position="5"/>
        <end position="85"/>
    </location>
</feature>
<dbReference type="EMBL" id="JAVDXO010000003">
    <property type="protein sequence ID" value="MDR7306572.1"/>
    <property type="molecule type" value="Genomic_DNA"/>
</dbReference>
<protein>
    <submittedName>
        <fullName evidence="3">RNAse (Barnase) inhibitor barstar</fullName>
    </submittedName>
</protein>